<dbReference type="EMBL" id="RAYQ01000026">
    <property type="protein sequence ID" value="RKI88658.1"/>
    <property type="molecule type" value="Genomic_DNA"/>
</dbReference>
<dbReference type="Pfam" id="PF00535">
    <property type="entry name" value="Glycos_transf_2"/>
    <property type="match status" value="1"/>
</dbReference>
<name>A0A3A9ABN0_9FIRM</name>
<dbReference type="AlphaFoldDB" id="A0A3A9ABN0"/>
<dbReference type="InterPro" id="IPR001173">
    <property type="entry name" value="Glyco_trans_2-like"/>
</dbReference>
<keyword evidence="3" id="KW-1185">Reference proteome</keyword>
<comment type="caution">
    <text evidence="2">The sequence shown here is derived from an EMBL/GenBank/DDBJ whole genome shotgun (WGS) entry which is preliminary data.</text>
</comment>
<gene>
    <name evidence="2" type="ORF">D7V94_18955</name>
</gene>
<evidence type="ECO:0000259" key="1">
    <source>
        <dbReference type="Pfam" id="PF00535"/>
    </source>
</evidence>
<feature type="domain" description="Glycosyltransferase 2-like" evidence="1">
    <location>
        <begin position="8"/>
        <end position="134"/>
    </location>
</feature>
<dbReference type="InterPro" id="IPR029044">
    <property type="entry name" value="Nucleotide-diphossugar_trans"/>
</dbReference>
<protein>
    <submittedName>
        <fullName evidence="2">Glycosyltransferase</fullName>
    </submittedName>
</protein>
<dbReference type="Proteomes" id="UP000280696">
    <property type="component" value="Unassembled WGS sequence"/>
</dbReference>
<dbReference type="PANTHER" id="PTHR22916:SF3">
    <property type="entry name" value="UDP-GLCNAC:BETAGAL BETA-1,3-N-ACETYLGLUCOSAMINYLTRANSFERASE-LIKE PROTEIN 1"/>
    <property type="match status" value="1"/>
</dbReference>
<dbReference type="RefSeq" id="WP_120471879.1">
    <property type="nucleotide sequence ID" value="NZ_RAYQ01000026.1"/>
</dbReference>
<sequence length="288" mass="33669">MIDNIKISVVIPSYNREKTIKKCLESVINQTYPPYEIIVVDDGSSDNTIQKIKELNYSKVRILQQNHKGAQSARNYGIKEAKGDYIAFLDSDDEWLLNKLEKQVPYLEAGKNIVVYCDCYEVNRRKGQVRAKITKGSNGNVYKEMLMNTGPMFQGILCSRKSLLDIGLLDENVPSHQEWDTAIRLSRNNKFVHISEPLFKWNWHNGETISKDTVRGVKGHAYIVEKYKLEILKYYGLQGIDRQYESLLIESFQNERIEIMKYFFKWAIIDTLIDIRKFLGRKTFEEKF</sequence>
<dbReference type="Gene3D" id="3.90.550.10">
    <property type="entry name" value="Spore Coat Polysaccharide Biosynthesis Protein SpsA, Chain A"/>
    <property type="match status" value="1"/>
</dbReference>
<dbReference type="GO" id="GO:0016758">
    <property type="term" value="F:hexosyltransferase activity"/>
    <property type="evidence" value="ECO:0007669"/>
    <property type="project" value="UniProtKB-ARBA"/>
</dbReference>
<dbReference type="SUPFAM" id="SSF53448">
    <property type="entry name" value="Nucleotide-diphospho-sugar transferases"/>
    <property type="match status" value="1"/>
</dbReference>
<keyword evidence="2" id="KW-0808">Transferase</keyword>
<accession>A0A3A9ABN0</accession>
<evidence type="ECO:0000313" key="2">
    <source>
        <dbReference type="EMBL" id="RKI88658.1"/>
    </source>
</evidence>
<dbReference type="CDD" id="cd00761">
    <property type="entry name" value="Glyco_tranf_GTA_type"/>
    <property type="match status" value="1"/>
</dbReference>
<reference evidence="2 3" key="1">
    <citation type="submission" date="2018-09" db="EMBL/GenBank/DDBJ databases">
        <title>Murine metabolic-syndrome-specific gut microbial biobank.</title>
        <authorList>
            <person name="Liu C."/>
        </authorList>
    </citation>
    <scope>NUCLEOTIDE SEQUENCE [LARGE SCALE GENOMIC DNA]</scope>
    <source>
        <strain evidence="2 3">0.1xD8-82</strain>
    </source>
</reference>
<evidence type="ECO:0000313" key="3">
    <source>
        <dbReference type="Proteomes" id="UP000280696"/>
    </source>
</evidence>
<dbReference type="PANTHER" id="PTHR22916">
    <property type="entry name" value="GLYCOSYLTRANSFERASE"/>
    <property type="match status" value="1"/>
</dbReference>
<proteinExistence type="predicted"/>
<organism evidence="2 3">
    <name type="scientific">Parablautia intestinalis</name>
    <dbReference type="NCBI Taxonomy" id="2320100"/>
    <lineage>
        <taxon>Bacteria</taxon>
        <taxon>Bacillati</taxon>
        <taxon>Bacillota</taxon>
        <taxon>Clostridia</taxon>
        <taxon>Lachnospirales</taxon>
        <taxon>Lachnospiraceae</taxon>
        <taxon>Parablautia</taxon>
    </lineage>
</organism>
<dbReference type="OrthoDB" id="9805612at2"/>